<keyword evidence="14" id="KW-1185">Reference proteome</keyword>
<dbReference type="PROSITE" id="PS50268">
    <property type="entry name" value="CADHERIN_2"/>
    <property type="match status" value="1"/>
</dbReference>
<name>A0AA47LZ27_MERPO</name>
<evidence type="ECO:0000256" key="7">
    <source>
        <dbReference type="ARBA" id="ARBA00023136"/>
    </source>
</evidence>
<accession>A0AA47LZ27</accession>
<dbReference type="FunFam" id="2.60.40.60:FF:000022">
    <property type="entry name" value="Cadherin 2"/>
    <property type="match status" value="1"/>
</dbReference>
<evidence type="ECO:0000256" key="2">
    <source>
        <dbReference type="ARBA" id="ARBA00022475"/>
    </source>
</evidence>
<feature type="region of interest" description="Disordered" evidence="10">
    <location>
        <begin position="552"/>
        <end position="584"/>
    </location>
</feature>
<dbReference type="PANTHER" id="PTHR46888:SF13">
    <property type="entry name" value="RIBONUCLEASE H"/>
    <property type="match status" value="1"/>
</dbReference>
<dbReference type="PROSITE" id="PS50994">
    <property type="entry name" value="INTEGRASE"/>
    <property type="match status" value="1"/>
</dbReference>
<dbReference type="InterPro" id="IPR036397">
    <property type="entry name" value="RNaseH_sf"/>
</dbReference>
<reference evidence="13" key="1">
    <citation type="journal article" date="2023" name="Front. Mar. Sci.">
        <title>A new Merluccius polli reference genome to investigate the effects of global change in West African waters.</title>
        <authorList>
            <person name="Mateo J.L."/>
            <person name="Blanco-Fernandez C."/>
            <person name="Garcia-Vazquez E."/>
            <person name="Machado-Schiaffino G."/>
        </authorList>
    </citation>
    <scope>NUCLEOTIDE SEQUENCE</scope>
    <source>
        <strain evidence="13">C29</strain>
        <tissue evidence="13">Fin</tissue>
    </source>
</reference>
<dbReference type="SUPFAM" id="SSF47353">
    <property type="entry name" value="Retrovirus capsid dimerization domain-like"/>
    <property type="match status" value="1"/>
</dbReference>
<dbReference type="InterPro" id="IPR036875">
    <property type="entry name" value="Znf_CCHC_sf"/>
</dbReference>
<feature type="compositionally biased region" description="Polar residues" evidence="10">
    <location>
        <begin position="307"/>
        <end position="320"/>
    </location>
</feature>
<proteinExistence type="predicted"/>
<feature type="domain" description="Integrase catalytic" evidence="12">
    <location>
        <begin position="616"/>
        <end position="707"/>
    </location>
</feature>
<feature type="compositionally biased region" description="Polar residues" evidence="10">
    <location>
        <begin position="553"/>
        <end position="566"/>
    </location>
</feature>
<evidence type="ECO:0000256" key="1">
    <source>
        <dbReference type="ARBA" id="ARBA00004236"/>
    </source>
</evidence>
<keyword evidence="8" id="KW-0325">Glycoprotein</keyword>
<evidence type="ECO:0000256" key="10">
    <source>
        <dbReference type="SAM" id="MobiDB-lite"/>
    </source>
</evidence>
<keyword evidence="3" id="KW-0479">Metal-binding</keyword>
<feature type="region of interest" description="Disordered" evidence="10">
    <location>
        <begin position="307"/>
        <end position="338"/>
    </location>
</feature>
<evidence type="ECO:0000313" key="13">
    <source>
        <dbReference type="EMBL" id="KAK0130614.1"/>
    </source>
</evidence>
<dbReference type="Gene3D" id="2.60.40.60">
    <property type="entry name" value="Cadherins"/>
    <property type="match status" value="1"/>
</dbReference>
<dbReference type="Pfam" id="PF02023">
    <property type="entry name" value="SCAN"/>
    <property type="match status" value="1"/>
</dbReference>
<sequence length="1312" mass="144784">MKLKVELDLKKLEFEAQEKQAQREYQHQCEERNFALRKLELELAEKRLTVTPPVPSAYPSHTLRPSTSPDRVSSAPWNAGVSYSAAAAASGGEFNAPPLVVIGDSVTNAPFVPSPDTGDRLSFRPPGQPFDVSRNIRMVPPFNEREIEVYFTHFERVAVTLQWPVEVWTLLLQTVLSGKAQAVYSALSIQQSSDYNAVKTAILHAYELVPEAYRQKFRSLKKTDKLTFVEFAREKEKIFDRWCNAVNAQTKDSLREMILLEEFKNCIPDTVAMYLNDQKVTTLEHAAVCSNEFVLTHKNTFFPSSYYRSESTYPSRSRQSYRNDKPGKSPPPTPTRQSDFETGGCFYCHEVGHRISDCQSLKKKNAKETQKQKLSKGSGFVRPLCQPHSKIDPVYKPFVSSGIVSLTGREQDSVPVKILRDTGSAQSFLLASTLPFSEESYCGSDVLVQGIEMGFLKVPLHTVHVKSDLISGFVKVAVCSQLPMNSIHFLVGNELAHEKVVPLPEVISKPSEHTDVDSSLAEVFPVCVVTRGQARKSRSTDLCDSFMSLENPVVSSPDSARRSLSTADGAETRKSPRSPSTFGGTEMFKSLLSLPVDRELLRREQGKDPSLAKCLVQTDQGSNFLSRLFKQVLQELSINHVISSAYHPESQGALERFHQTLKSMFRTYCHDSAKQWDDGLPLLLFAVRETIQESLGFSPADLIFGHTVRGPLKLLREKLGCETTSQQKNVLEYVSSFRARLHRACACAQKALSSAQSKMKTRFDRKSVNRSFQAGDKVLVLLPVVGSALQAKFSGPYKVESKLSETNYVICTPERRRKTRVCHINMLKRYVSRESPPDETNVSECPVSVASVAPVVSSYSPEEDGLTFRDVPVSSPRLQNTQILNDLDHFLSHLSCVCANDVKQLIESVPGVLIDAPPLLGGNHSGPFKRVGLMSPRPLAAWLAGWLAGSLADCSFDFGGFAAAAAKPLLLLRCEPLALVWAASGLSYSLSPGSAALASRQLPRPGHGAAAASDQPITADYNHRWPFSRAGGVIRGPGTTWRLHPVWTGPDRSGLPVLLLVHGNDATTSRLVNGVQAEVWKGTEHTLRKVEYLHKEIGNKEKLHRFQVLVSGPGPGVRSRSWCPVQVLVSGPGPGTTVMTMTARDADDALTDNAVLRYSIARQSPDKPSPNMFYIDPERGDVVTVISPSLLDRELSASSSSSSSSSSEELLSPDVRDAIGGQLFMEMIKRQLIASVSFKSGENKSAGEESNVSAGRCVSIRLFPPTRWEPPHRLLLICTDSSLSAQTPPYLHRLLLICTDSSSSVRLSRVWK</sequence>
<dbReference type="Pfam" id="PF22938">
    <property type="entry name" value="Integrase_p58_C"/>
    <property type="match status" value="1"/>
</dbReference>
<dbReference type="GO" id="GO:0003676">
    <property type="term" value="F:nucleic acid binding"/>
    <property type="evidence" value="ECO:0007669"/>
    <property type="project" value="InterPro"/>
</dbReference>
<dbReference type="InterPro" id="IPR001584">
    <property type="entry name" value="Integrase_cat-core"/>
</dbReference>
<dbReference type="SUPFAM" id="SSF53098">
    <property type="entry name" value="Ribonuclease H-like"/>
    <property type="match status" value="1"/>
</dbReference>
<feature type="domain" description="Cadherin" evidence="11">
    <location>
        <begin position="1134"/>
        <end position="1194"/>
    </location>
</feature>
<dbReference type="Gene3D" id="3.30.420.10">
    <property type="entry name" value="Ribonuclease H-like superfamily/Ribonuclease H"/>
    <property type="match status" value="1"/>
</dbReference>
<dbReference type="InterPro" id="IPR054465">
    <property type="entry name" value="Integrase_p58-like_C"/>
</dbReference>
<dbReference type="InterPro" id="IPR003309">
    <property type="entry name" value="SCAN_dom"/>
</dbReference>
<evidence type="ECO:0000256" key="3">
    <source>
        <dbReference type="ARBA" id="ARBA00022723"/>
    </source>
</evidence>
<dbReference type="SUPFAM" id="SSF57756">
    <property type="entry name" value="Retrovirus zinc finger-like domains"/>
    <property type="match status" value="1"/>
</dbReference>
<protein>
    <submittedName>
        <fullName evidence="13">Cadherin-13</fullName>
    </submittedName>
</protein>
<evidence type="ECO:0000256" key="8">
    <source>
        <dbReference type="ARBA" id="ARBA00023180"/>
    </source>
</evidence>
<comment type="subcellular location">
    <subcellularLocation>
        <location evidence="1">Cell membrane</location>
    </subcellularLocation>
</comment>
<dbReference type="Proteomes" id="UP001174136">
    <property type="component" value="Unassembled WGS sequence"/>
</dbReference>
<keyword evidence="2" id="KW-1003">Cell membrane</keyword>
<gene>
    <name evidence="13" type="primary">CDH13</name>
    <name evidence="13" type="ORF">N1851_034907</name>
</gene>
<dbReference type="GO" id="GO:0015074">
    <property type="term" value="P:DNA integration"/>
    <property type="evidence" value="ECO:0007669"/>
    <property type="project" value="InterPro"/>
</dbReference>
<evidence type="ECO:0000256" key="9">
    <source>
        <dbReference type="PROSITE-ProRule" id="PRU00043"/>
    </source>
</evidence>
<dbReference type="GO" id="GO:0005886">
    <property type="term" value="C:plasma membrane"/>
    <property type="evidence" value="ECO:0007669"/>
    <property type="project" value="UniProtKB-SubCell"/>
</dbReference>
<evidence type="ECO:0000259" key="11">
    <source>
        <dbReference type="PROSITE" id="PS50268"/>
    </source>
</evidence>
<dbReference type="InterPro" id="IPR012337">
    <property type="entry name" value="RNaseH-like_sf"/>
</dbReference>
<dbReference type="CDD" id="cd11304">
    <property type="entry name" value="Cadherin_repeat"/>
    <property type="match status" value="1"/>
</dbReference>
<evidence type="ECO:0000259" key="12">
    <source>
        <dbReference type="PROSITE" id="PS50994"/>
    </source>
</evidence>
<dbReference type="GO" id="GO:0005509">
    <property type="term" value="F:calcium ion binding"/>
    <property type="evidence" value="ECO:0007669"/>
    <property type="project" value="UniProtKB-UniRule"/>
</dbReference>
<evidence type="ECO:0000256" key="4">
    <source>
        <dbReference type="ARBA" id="ARBA00022737"/>
    </source>
</evidence>
<evidence type="ECO:0000256" key="5">
    <source>
        <dbReference type="ARBA" id="ARBA00022837"/>
    </source>
</evidence>
<keyword evidence="4" id="KW-0677">Repeat</keyword>
<dbReference type="Pfam" id="PF00028">
    <property type="entry name" value="Cadherin"/>
    <property type="match status" value="1"/>
</dbReference>
<comment type="caution">
    <text evidence="13">The sequence shown here is derived from an EMBL/GenBank/DDBJ whole genome shotgun (WGS) entry which is preliminary data.</text>
</comment>
<dbReference type="PANTHER" id="PTHR46888">
    <property type="entry name" value="ZINC KNUCKLE DOMAINCONTAINING PROTEIN-RELATED"/>
    <property type="match status" value="1"/>
</dbReference>
<dbReference type="GO" id="GO:0008270">
    <property type="term" value="F:zinc ion binding"/>
    <property type="evidence" value="ECO:0007669"/>
    <property type="project" value="InterPro"/>
</dbReference>
<dbReference type="SUPFAM" id="SSF49313">
    <property type="entry name" value="Cadherin-like"/>
    <property type="match status" value="1"/>
</dbReference>
<dbReference type="GO" id="GO:0007156">
    <property type="term" value="P:homophilic cell adhesion via plasma membrane adhesion molecules"/>
    <property type="evidence" value="ECO:0007669"/>
    <property type="project" value="InterPro"/>
</dbReference>
<keyword evidence="7" id="KW-0472">Membrane</keyword>
<dbReference type="EMBL" id="JAOPHQ010006690">
    <property type="protein sequence ID" value="KAK0130614.1"/>
    <property type="molecule type" value="Genomic_DNA"/>
</dbReference>
<keyword evidence="6" id="KW-0130">Cell adhesion</keyword>
<dbReference type="InterPro" id="IPR002126">
    <property type="entry name" value="Cadherin-like_dom"/>
</dbReference>
<dbReference type="InterPro" id="IPR015919">
    <property type="entry name" value="Cadherin-like_sf"/>
</dbReference>
<dbReference type="SMART" id="SM00343">
    <property type="entry name" value="ZnF_C2HC"/>
    <property type="match status" value="1"/>
</dbReference>
<dbReference type="Gene3D" id="1.10.4020.10">
    <property type="entry name" value="DNA breaking-rejoining enzymes"/>
    <property type="match status" value="1"/>
</dbReference>
<dbReference type="Gene3D" id="4.10.60.10">
    <property type="entry name" value="Zinc finger, CCHC-type"/>
    <property type="match status" value="1"/>
</dbReference>
<dbReference type="InterPro" id="IPR038269">
    <property type="entry name" value="SCAN_sf"/>
</dbReference>
<organism evidence="13 14">
    <name type="scientific">Merluccius polli</name>
    <name type="common">Benguela hake</name>
    <name type="synonym">Merluccius cadenati</name>
    <dbReference type="NCBI Taxonomy" id="89951"/>
    <lineage>
        <taxon>Eukaryota</taxon>
        <taxon>Metazoa</taxon>
        <taxon>Chordata</taxon>
        <taxon>Craniata</taxon>
        <taxon>Vertebrata</taxon>
        <taxon>Euteleostomi</taxon>
        <taxon>Actinopterygii</taxon>
        <taxon>Neopterygii</taxon>
        <taxon>Teleostei</taxon>
        <taxon>Neoteleostei</taxon>
        <taxon>Acanthomorphata</taxon>
        <taxon>Zeiogadaria</taxon>
        <taxon>Gadariae</taxon>
        <taxon>Gadiformes</taxon>
        <taxon>Gadoidei</taxon>
        <taxon>Merlucciidae</taxon>
        <taxon>Merluccius</taxon>
    </lineage>
</organism>
<keyword evidence="5 9" id="KW-0106">Calcium</keyword>
<evidence type="ECO:0000256" key="6">
    <source>
        <dbReference type="ARBA" id="ARBA00022889"/>
    </source>
</evidence>
<evidence type="ECO:0000313" key="14">
    <source>
        <dbReference type="Proteomes" id="UP001174136"/>
    </source>
</evidence>
<dbReference type="InterPro" id="IPR001878">
    <property type="entry name" value="Znf_CCHC"/>
</dbReference>